<feature type="compositionally biased region" description="Polar residues" evidence="1">
    <location>
        <begin position="145"/>
        <end position="159"/>
    </location>
</feature>
<reference evidence="3" key="2">
    <citation type="submission" date="2025-08" db="UniProtKB">
        <authorList>
            <consortium name="RefSeq"/>
        </authorList>
    </citation>
    <scope>IDENTIFICATION</scope>
    <source>
        <tissue evidence="3">Whole plant</tissue>
    </source>
</reference>
<accession>A0A6P4BR82</accession>
<dbReference type="RefSeq" id="XP_015934124.1">
    <property type="nucleotide sequence ID" value="XM_016078638.1"/>
</dbReference>
<dbReference type="KEGG" id="adu:107460283"/>
<feature type="region of interest" description="Disordered" evidence="1">
    <location>
        <begin position="136"/>
        <end position="159"/>
    </location>
</feature>
<dbReference type="Proteomes" id="UP000515211">
    <property type="component" value="Chromosome 8"/>
</dbReference>
<reference evidence="2" key="1">
    <citation type="journal article" date="2016" name="Nat. Genet.">
        <title>The genome sequences of Arachis duranensis and Arachis ipaensis, the diploid ancestors of cultivated peanut.</title>
        <authorList>
            <person name="Bertioli D.J."/>
            <person name="Cannon S.B."/>
            <person name="Froenicke L."/>
            <person name="Huang G."/>
            <person name="Farmer A.D."/>
            <person name="Cannon E.K."/>
            <person name="Liu X."/>
            <person name="Gao D."/>
            <person name="Clevenger J."/>
            <person name="Dash S."/>
            <person name="Ren L."/>
            <person name="Moretzsohn M.C."/>
            <person name="Shirasawa K."/>
            <person name="Huang W."/>
            <person name="Vidigal B."/>
            <person name="Abernathy B."/>
            <person name="Chu Y."/>
            <person name="Niederhuth C.E."/>
            <person name="Umale P."/>
            <person name="Araujo A.C."/>
            <person name="Kozik A."/>
            <person name="Kim K.D."/>
            <person name="Burow M.D."/>
            <person name="Varshney R.K."/>
            <person name="Wang X."/>
            <person name="Zhang X."/>
            <person name="Barkley N."/>
            <person name="Guimaraes P.M."/>
            <person name="Isobe S."/>
            <person name="Guo B."/>
            <person name="Liao B."/>
            <person name="Stalker H.T."/>
            <person name="Schmitz R.J."/>
            <person name="Scheffler B.E."/>
            <person name="Leal-Bertioli S.C."/>
            <person name="Xun X."/>
            <person name="Jackson S.A."/>
            <person name="Michelmore R."/>
            <person name="Ozias-Akins P."/>
        </authorList>
    </citation>
    <scope>NUCLEOTIDE SEQUENCE [LARGE SCALE GENOMIC DNA]</scope>
    <source>
        <strain evidence="2">cv. V14167</strain>
    </source>
</reference>
<proteinExistence type="predicted"/>
<protein>
    <submittedName>
        <fullName evidence="3">Uncharacterized protein LOC107460283</fullName>
    </submittedName>
</protein>
<name>A0A6P4BR82_ARADU</name>
<feature type="compositionally biased region" description="Acidic residues" evidence="1">
    <location>
        <begin position="58"/>
        <end position="68"/>
    </location>
</feature>
<feature type="region of interest" description="Disordered" evidence="1">
    <location>
        <begin position="38"/>
        <end position="69"/>
    </location>
</feature>
<evidence type="ECO:0000313" key="2">
    <source>
        <dbReference type="Proteomes" id="UP000515211"/>
    </source>
</evidence>
<organism evidence="2 3">
    <name type="scientific">Arachis duranensis</name>
    <name type="common">Wild peanut</name>
    <dbReference type="NCBI Taxonomy" id="130453"/>
    <lineage>
        <taxon>Eukaryota</taxon>
        <taxon>Viridiplantae</taxon>
        <taxon>Streptophyta</taxon>
        <taxon>Embryophyta</taxon>
        <taxon>Tracheophyta</taxon>
        <taxon>Spermatophyta</taxon>
        <taxon>Magnoliopsida</taxon>
        <taxon>eudicotyledons</taxon>
        <taxon>Gunneridae</taxon>
        <taxon>Pentapetalae</taxon>
        <taxon>rosids</taxon>
        <taxon>fabids</taxon>
        <taxon>Fabales</taxon>
        <taxon>Fabaceae</taxon>
        <taxon>Papilionoideae</taxon>
        <taxon>50 kb inversion clade</taxon>
        <taxon>dalbergioids sensu lato</taxon>
        <taxon>Dalbergieae</taxon>
        <taxon>Pterocarpus clade</taxon>
        <taxon>Arachis</taxon>
    </lineage>
</organism>
<dbReference type="AlphaFoldDB" id="A0A6P4BR82"/>
<sequence length="159" mass="18427">MAEDPLQKSRELLERQEQIMEEQKQRWTEQEFLLKKTEGHVEQRKIHSGAPSVKDDEQSVSEEEEEEVPISIEISMEEEQDEEATVSSELSMKNKVVENEIALEMTREHEDPQLSQTFLTQQLSTLESMIERMLPGANLDPCSLTPHSKFQTQSNDEQP</sequence>
<gene>
    <name evidence="3" type="primary">LOC107460283</name>
</gene>
<evidence type="ECO:0000313" key="3">
    <source>
        <dbReference type="RefSeq" id="XP_015934124.1"/>
    </source>
</evidence>
<evidence type="ECO:0000256" key="1">
    <source>
        <dbReference type="SAM" id="MobiDB-lite"/>
    </source>
</evidence>
<keyword evidence="2" id="KW-1185">Reference proteome</keyword>
<dbReference type="GeneID" id="107460283"/>